<comment type="caution">
    <text evidence="13">The sequence shown here is derived from an EMBL/GenBank/DDBJ whole genome shotgun (WGS) entry which is preliminary data.</text>
</comment>
<keyword evidence="7 12" id="KW-1133">Transmembrane helix</keyword>
<evidence type="ECO:0000256" key="2">
    <source>
        <dbReference type="ARBA" id="ARBA00022448"/>
    </source>
</evidence>
<keyword evidence="3" id="KW-1003">Cell membrane</keyword>
<feature type="region of interest" description="Disordered" evidence="11">
    <location>
        <begin position="1"/>
        <end position="24"/>
    </location>
</feature>
<dbReference type="GO" id="GO:0022857">
    <property type="term" value="F:transmembrane transporter activity"/>
    <property type="evidence" value="ECO:0007669"/>
    <property type="project" value="InterPro"/>
</dbReference>
<feature type="transmembrane region" description="Helical" evidence="12">
    <location>
        <begin position="196"/>
        <end position="219"/>
    </location>
</feature>
<evidence type="ECO:0000256" key="8">
    <source>
        <dbReference type="ARBA" id="ARBA00023136"/>
    </source>
</evidence>
<feature type="transmembrane region" description="Helical" evidence="12">
    <location>
        <begin position="306"/>
        <end position="324"/>
    </location>
</feature>
<evidence type="ECO:0000256" key="12">
    <source>
        <dbReference type="SAM" id="Phobius"/>
    </source>
</evidence>
<dbReference type="InterPro" id="IPR001851">
    <property type="entry name" value="ABC_transp_permease"/>
</dbReference>
<dbReference type="CDD" id="cd06579">
    <property type="entry name" value="TM_PBP1_transp_AraH_like"/>
    <property type="match status" value="1"/>
</dbReference>
<evidence type="ECO:0000256" key="5">
    <source>
        <dbReference type="ARBA" id="ARBA00022597"/>
    </source>
</evidence>
<gene>
    <name evidence="13" type="ORF">HD594_000795</name>
</gene>
<evidence type="ECO:0000313" key="13">
    <source>
        <dbReference type="EMBL" id="MBB6390482.1"/>
    </source>
</evidence>
<dbReference type="PANTHER" id="PTHR32196">
    <property type="entry name" value="ABC TRANSPORTER PERMEASE PROTEIN YPHD-RELATED-RELATED"/>
    <property type="match status" value="1"/>
</dbReference>
<keyword evidence="6 12" id="KW-0812">Transmembrane</keyword>
<evidence type="ECO:0000313" key="14">
    <source>
        <dbReference type="Proteomes" id="UP000537775"/>
    </source>
</evidence>
<feature type="transmembrane region" description="Helical" evidence="12">
    <location>
        <begin position="330"/>
        <end position="349"/>
    </location>
</feature>
<feature type="transmembrane region" description="Helical" evidence="12">
    <location>
        <begin position="282"/>
        <end position="299"/>
    </location>
</feature>
<evidence type="ECO:0000256" key="10">
    <source>
        <dbReference type="ARBA" id="ARBA00035686"/>
    </source>
</evidence>
<feature type="transmembrane region" description="Helical" evidence="12">
    <location>
        <begin position="250"/>
        <end position="270"/>
    </location>
</feature>
<dbReference type="Proteomes" id="UP000537775">
    <property type="component" value="Unassembled WGS sequence"/>
</dbReference>
<evidence type="ECO:0000256" key="4">
    <source>
        <dbReference type="ARBA" id="ARBA00022519"/>
    </source>
</evidence>
<organism evidence="13 14">
    <name type="scientific">Microbacterium thalassium</name>
    <dbReference type="NCBI Taxonomy" id="362649"/>
    <lineage>
        <taxon>Bacteria</taxon>
        <taxon>Bacillati</taxon>
        <taxon>Actinomycetota</taxon>
        <taxon>Actinomycetes</taxon>
        <taxon>Micrococcales</taxon>
        <taxon>Microbacteriaceae</taxon>
        <taxon>Microbacterium</taxon>
    </lineage>
</organism>
<feature type="transmembrane region" description="Helical" evidence="12">
    <location>
        <begin position="47"/>
        <end position="67"/>
    </location>
</feature>
<protein>
    <recommendedName>
        <fullName evidence="10">Xylose transport system permease protein XylH</fullName>
    </recommendedName>
</protein>
<accession>A0A7X0KTU9</accession>
<comment type="function">
    <text evidence="9">Part of the binding-protein-dependent transport system for D-xylose. Probably responsible for the translocation of the substrate across the membrane.</text>
</comment>
<evidence type="ECO:0000256" key="11">
    <source>
        <dbReference type="SAM" id="MobiDB-lite"/>
    </source>
</evidence>
<dbReference type="GO" id="GO:0005886">
    <property type="term" value="C:plasma membrane"/>
    <property type="evidence" value="ECO:0007669"/>
    <property type="project" value="UniProtKB-SubCell"/>
</dbReference>
<evidence type="ECO:0000256" key="6">
    <source>
        <dbReference type="ARBA" id="ARBA00022692"/>
    </source>
</evidence>
<dbReference type="Pfam" id="PF02653">
    <property type="entry name" value="BPD_transp_2"/>
    <property type="match status" value="1"/>
</dbReference>
<keyword evidence="2" id="KW-0813">Transport</keyword>
<evidence type="ECO:0000256" key="9">
    <source>
        <dbReference type="ARBA" id="ARBA00035611"/>
    </source>
</evidence>
<proteinExistence type="predicted"/>
<comment type="subcellular location">
    <subcellularLocation>
        <location evidence="1">Cell membrane</location>
        <topology evidence="1">Multi-pass membrane protein</topology>
    </subcellularLocation>
</comment>
<dbReference type="AlphaFoldDB" id="A0A7X0KTU9"/>
<dbReference type="EMBL" id="JACHML010000001">
    <property type="protein sequence ID" value="MBB6390482.1"/>
    <property type="molecule type" value="Genomic_DNA"/>
</dbReference>
<feature type="transmembrane region" description="Helical" evidence="12">
    <location>
        <begin position="126"/>
        <end position="147"/>
    </location>
</feature>
<feature type="transmembrane region" description="Helical" evidence="12">
    <location>
        <begin position="73"/>
        <end position="95"/>
    </location>
</feature>
<dbReference type="PANTHER" id="PTHR32196:SF32">
    <property type="entry name" value="XYLOSE TRANSPORT SYSTEM PERMEASE PROTEIN XYLH"/>
    <property type="match status" value="1"/>
</dbReference>
<dbReference type="RefSeq" id="WP_184749727.1">
    <property type="nucleotide sequence ID" value="NZ_BAAAJR010000003.1"/>
</dbReference>
<keyword evidence="4" id="KW-0997">Cell inner membrane</keyword>
<keyword evidence="8 12" id="KW-0472">Membrane</keyword>
<keyword evidence="5 13" id="KW-0762">Sugar transport</keyword>
<keyword evidence="14" id="KW-1185">Reference proteome</keyword>
<evidence type="ECO:0000256" key="7">
    <source>
        <dbReference type="ARBA" id="ARBA00022989"/>
    </source>
</evidence>
<reference evidence="13 14" key="1">
    <citation type="submission" date="2020-08" db="EMBL/GenBank/DDBJ databases">
        <title>Sequencing the genomes of 1000 actinobacteria strains.</title>
        <authorList>
            <person name="Klenk H.-P."/>
        </authorList>
    </citation>
    <scope>NUCLEOTIDE SEQUENCE [LARGE SCALE GENOMIC DNA]</scope>
    <source>
        <strain evidence="13 14">DSM 12511</strain>
    </source>
</reference>
<evidence type="ECO:0000256" key="3">
    <source>
        <dbReference type="ARBA" id="ARBA00022475"/>
    </source>
</evidence>
<sequence length="368" mass="37679">MTTQTPQGAPPSRGSSSLNPTETNVVLPGVRSQRTIGDLFRRPETGALVGTVTVFIFFAIFGGAQFLTTGGTASWLNIASELALVALPVALLMIAGEFDLSVGSVVASSSVTLAVVSGVYGMPQIVGILAALAVGALTGFINGIIVARTNVPSFIVTLAMQFALAGLTLGLARVIAGSTSVPITPDPVFKAMFGTLINGQFEVAIFWAIGAALVVVWLLQMTRAGNWIFAIGGDSQSARAAGIPVPKVKIALFMSTALGASLVGIIQTMLYNGAQTGSGQSFVFNSIVAVVVGGVLLTGGYGSVPGVILGCLTFAIVNQGIYYTGWNSDWAQLILGVLLLVAVLMNNTFRRLALSGGGKKKPAAAKGA</sequence>
<evidence type="ECO:0000256" key="1">
    <source>
        <dbReference type="ARBA" id="ARBA00004651"/>
    </source>
</evidence>
<name>A0A7X0KTU9_9MICO</name>
<feature type="transmembrane region" description="Helical" evidence="12">
    <location>
        <begin position="154"/>
        <end position="176"/>
    </location>
</feature>